<proteinExistence type="predicted"/>
<evidence type="ECO:0000313" key="3">
    <source>
        <dbReference type="Proteomes" id="UP000198809"/>
    </source>
</evidence>
<dbReference type="STRING" id="1333845.SAMN04487895_101775"/>
<reference evidence="1 4" key="2">
    <citation type="submission" date="2021-06" db="EMBL/GenBank/DDBJ databases">
        <title>Whole genome sequence of Paenibacillus sophorae DSM23020 for comparative genomics.</title>
        <authorList>
            <person name="Kim M.-J."/>
            <person name="Lee G."/>
            <person name="Shin J.-H."/>
        </authorList>
    </citation>
    <scope>NUCLEOTIDE SEQUENCE [LARGE SCALE GENOMIC DNA]</scope>
    <source>
        <strain evidence="1 4">DSM 23020</strain>
    </source>
</reference>
<dbReference type="AlphaFoldDB" id="A0A1H8H7I1"/>
<dbReference type="EMBL" id="CP076607">
    <property type="protein sequence ID" value="QWU14465.1"/>
    <property type="molecule type" value="Genomic_DNA"/>
</dbReference>
<evidence type="ECO:0000313" key="1">
    <source>
        <dbReference type="EMBL" id="QWU14465.1"/>
    </source>
</evidence>
<protein>
    <submittedName>
        <fullName evidence="1">Discoidin domain-containing protein</fullName>
    </submittedName>
</protein>
<dbReference type="Proteomes" id="UP000198809">
    <property type="component" value="Unassembled WGS sequence"/>
</dbReference>
<sequence length="369" mass="39945">MAIPASTGQLRTKISNMEIGDYIICKYVASSGVVGTFSELGTSVAAEISTSAAAAPNGAFYFVKIDKGLLCSDRVIQHTISWDTLNAAKVIQGLPWAADNLIPTMTSNTTPSGIVSASSFWTNDPRYDAWKAFEPLTSADYAWYSGAMPTVGSPQDIAYDFGSPKKIGMFRITAPTNTNASPKTFTFEGWDGSQWIVIQSYSLGTSWSAGEKKTFYANNSEFFNKYRINITANDGNTSYTGISYLEMSETGGNIRSFSGGVAPLDTNQGASTSGDKGLGGWPINNEWDRFVANFPSAKIQSGKTLDDVFHWKNIYTWSQETPILAWGANTLRILRGGGTATEKAIASTASSVASTSYGFRPFLEYKEVY</sequence>
<organism evidence="2 3">
    <name type="scientific">Paenibacillus sophorae</name>
    <dbReference type="NCBI Taxonomy" id="1333845"/>
    <lineage>
        <taxon>Bacteria</taxon>
        <taxon>Bacillati</taxon>
        <taxon>Bacillota</taxon>
        <taxon>Bacilli</taxon>
        <taxon>Bacillales</taxon>
        <taxon>Paenibacillaceae</taxon>
        <taxon>Paenibacillus</taxon>
    </lineage>
</organism>
<dbReference type="SUPFAM" id="SSF49785">
    <property type="entry name" value="Galactose-binding domain-like"/>
    <property type="match status" value="1"/>
</dbReference>
<reference evidence="2 3" key="1">
    <citation type="submission" date="2016-10" db="EMBL/GenBank/DDBJ databases">
        <authorList>
            <person name="de Groot N.N."/>
        </authorList>
    </citation>
    <scope>NUCLEOTIDE SEQUENCE [LARGE SCALE GENOMIC DNA]</scope>
    <source>
        <strain evidence="2 3">CGMCC 1.10238</strain>
    </source>
</reference>
<evidence type="ECO:0000313" key="4">
    <source>
        <dbReference type="Proteomes" id="UP000683429"/>
    </source>
</evidence>
<dbReference type="InterPro" id="IPR008979">
    <property type="entry name" value="Galactose-bd-like_sf"/>
</dbReference>
<accession>A0A1H8H7I1</accession>
<evidence type="ECO:0000313" key="2">
    <source>
        <dbReference type="EMBL" id="SEN51974.1"/>
    </source>
</evidence>
<dbReference type="OrthoDB" id="7820733at2"/>
<dbReference type="EMBL" id="FODH01000001">
    <property type="protein sequence ID" value="SEN51974.1"/>
    <property type="molecule type" value="Genomic_DNA"/>
</dbReference>
<keyword evidence="4" id="KW-1185">Reference proteome</keyword>
<dbReference type="Proteomes" id="UP000683429">
    <property type="component" value="Chromosome"/>
</dbReference>
<name>A0A1H8H7I1_9BACL</name>
<gene>
    <name evidence="1" type="ORF">KP014_21390</name>
    <name evidence="2" type="ORF">SAMN04487895_101775</name>
</gene>
<dbReference type="Gene3D" id="2.60.120.260">
    <property type="entry name" value="Galactose-binding domain-like"/>
    <property type="match status" value="1"/>
</dbReference>
<dbReference type="RefSeq" id="WP_051499344.1">
    <property type="nucleotide sequence ID" value="NZ_CP076607.1"/>
</dbReference>